<organism evidence="1">
    <name type="scientific">hydrothermal vent metagenome</name>
    <dbReference type="NCBI Taxonomy" id="652676"/>
    <lineage>
        <taxon>unclassified sequences</taxon>
        <taxon>metagenomes</taxon>
        <taxon>ecological metagenomes</taxon>
    </lineage>
</organism>
<sequence>MHAGVQYLKESELDNSGVEANIYGAMGEVASHGLDFMLAYNKSTKESGKHTFSGFGGGKLFTSMDTMILDEITEDRDADAIVGSLSYEIDDFTLLYAYGDFQGDADSSGAKANIIAQNIGVDYAPNDDFTLSTVYVIHDNTEDATSTFFNDKNFRVLASYNF</sequence>
<protein>
    <recommendedName>
        <fullName evidence="2">Porin domain-containing protein</fullName>
    </recommendedName>
</protein>
<proteinExistence type="predicted"/>
<evidence type="ECO:0000313" key="1">
    <source>
        <dbReference type="EMBL" id="SFV59760.1"/>
    </source>
</evidence>
<dbReference type="SUPFAM" id="SSF56935">
    <property type="entry name" value="Porins"/>
    <property type="match status" value="1"/>
</dbReference>
<dbReference type="InterPro" id="IPR023614">
    <property type="entry name" value="Porin_dom_sf"/>
</dbReference>
<gene>
    <name evidence="1" type="ORF">MNB_SM-5-538</name>
</gene>
<dbReference type="Gene3D" id="2.40.160.10">
    <property type="entry name" value="Porin"/>
    <property type="match status" value="1"/>
</dbReference>
<dbReference type="EMBL" id="FPHH01000055">
    <property type="protein sequence ID" value="SFV59760.1"/>
    <property type="molecule type" value="Genomic_DNA"/>
</dbReference>
<evidence type="ECO:0008006" key="2">
    <source>
        <dbReference type="Google" id="ProtNLM"/>
    </source>
</evidence>
<accession>A0A1W1C1Q6</accession>
<reference evidence="1" key="1">
    <citation type="submission" date="2016-10" db="EMBL/GenBank/DDBJ databases">
        <authorList>
            <person name="de Groot N.N."/>
        </authorList>
    </citation>
    <scope>NUCLEOTIDE SEQUENCE</scope>
</reference>
<dbReference type="AlphaFoldDB" id="A0A1W1C1Q6"/>
<name>A0A1W1C1Q6_9ZZZZ</name>